<feature type="region of interest" description="Disordered" evidence="2">
    <location>
        <begin position="1"/>
        <end position="105"/>
    </location>
</feature>
<evidence type="ECO:0000313" key="6">
    <source>
        <dbReference type="RefSeq" id="XP_005094180.2"/>
    </source>
</evidence>
<keyword evidence="1" id="KW-0677">Repeat</keyword>
<feature type="region of interest" description="Disordered" evidence="2">
    <location>
        <begin position="169"/>
        <end position="216"/>
    </location>
</feature>
<dbReference type="GeneID" id="101853535"/>
<dbReference type="Pfam" id="PF02893">
    <property type="entry name" value="GRAM"/>
    <property type="match status" value="1"/>
</dbReference>
<feature type="domain" description="GRAM" evidence="4">
    <location>
        <begin position="506"/>
        <end position="582"/>
    </location>
</feature>
<keyword evidence="3" id="KW-0812">Transmembrane</keyword>
<feature type="transmembrane region" description="Helical" evidence="3">
    <location>
        <begin position="401"/>
        <end position="419"/>
    </location>
</feature>
<dbReference type="InterPro" id="IPR004182">
    <property type="entry name" value="GRAM"/>
</dbReference>
<feature type="compositionally biased region" description="Basic and acidic residues" evidence="2">
    <location>
        <begin position="33"/>
        <end position="53"/>
    </location>
</feature>
<keyword evidence="5" id="KW-1185">Reference proteome</keyword>
<keyword evidence="3" id="KW-1133">Transmembrane helix</keyword>
<feature type="compositionally biased region" description="Gly residues" evidence="2">
    <location>
        <begin position="192"/>
        <end position="204"/>
    </location>
</feature>
<organism evidence="5 6">
    <name type="scientific">Aplysia californica</name>
    <name type="common">California sea hare</name>
    <dbReference type="NCBI Taxonomy" id="6500"/>
    <lineage>
        <taxon>Eukaryota</taxon>
        <taxon>Metazoa</taxon>
        <taxon>Spiralia</taxon>
        <taxon>Lophotrochozoa</taxon>
        <taxon>Mollusca</taxon>
        <taxon>Gastropoda</taxon>
        <taxon>Heterobranchia</taxon>
        <taxon>Euthyneura</taxon>
        <taxon>Tectipleura</taxon>
        <taxon>Aplysiida</taxon>
        <taxon>Aplysioidea</taxon>
        <taxon>Aplysiidae</taxon>
        <taxon>Aplysia</taxon>
    </lineage>
</organism>
<dbReference type="InterPro" id="IPR013583">
    <property type="entry name" value="MCTP_C"/>
</dbReference>
<feature type="compositionally biased region" description="Acidic residues" evidence="2">
    <location>
        <begin position="54"/>
        <end position="63"/>
    </location>
</feature>
<dbReference type="RefSeq" id="XP_005094180.2">
    <property type="nucleotide sequence ID" value="XM_005094123.2"/>
</dbReference>
<evidence type="ECO:0000313" key="5">
    <source>
        <dbReference type="Proteomes" id="UP000694888"/>
    </source>
</evidence>
<evidence type="ECO:0000256" key="1">
    <source>
        <dbReference type="ARBA" id="ARBA00022737"/>
    </source>
</evidence>
<dbReference type="Proteomes" id="UP000694888">
    <property type="component" value="Unplaced"/>
</dbReference>
<keyword evidence="3" id="KW-0472">Membrane</keyword>
<dbReference type="PANTHER" id="PTHR37402">
    <property type="entry name" value="GRAM DOMAIN-CONTAINING PROTEIN 4"/>
    <property type="match status" value="1"/>
</dbReference>
<dbReference type="SMART" id="SM00568">
    <property type="entry name" value="GRAM"/>
    <property type="match status" value="1"/>
</dbReference>
<dbReference type="InterPro" id="IPR037847">
    <property type="entry name" value="GRAMDC4"/>
</dbReference>
<dbReference type="InterPro" id="IPR011993">
    <property type="entry name" value="PH-like_dom_sf"/>
</dbReference>
<dbReference type="Pfam" id="PF08372">
    <property type="entry name" value="PRT_C"/>
    <property type="match status" value="1"/>
</dbReference>
<name>A0ABM0JI62_APLCA</name>
<dbReference type="PANTHER" id="PTHR37402:SF1">
    <property type="entry name" value="GRAM DOMAIN-CONTAINING PROTEIN 4"/>
    <property type="match status" value="1"/>
</dbReference>
<dbReference type="Gene3D" id="2.30.29.30">
    <property type="entry name" value="Pleckstrin-homology domain (PH domain)/Phosphotyrosine-binding domain (PTB)"/>
    <property type="match status" value="1"/>
</dbReference>
<gene>
    <name evidence="6" type="primary">LOC101853535</name>
</gene>
<protein>
    <submittedName>
        <fullName evidence="6">GRAM domain-containing protein 4 isoform X1</fullName>
    </submittedName>
</protein>
<proteinExistence type="predicted"/>
<reference evidence="6" key="1">
    <citation type="submission" date="2025-08" db="UniProtKB">
        <authorList>
            <consortium name="RefSeq"/>
        </authorList>
    </citation>
    <scope>IDENTIFICATION</scope>
</reference>
<dbReference type="InterPro" id="IPR037845">
    <property type="entry name" value="GRAMDC4_PH-GRAM"/>
</dbReference>
<evidence type="ECO:0000256" key="3">
    <source>
        <dbReference type="SAM" id="Phobius"/>
    </source>
</evidence>
<sequence length="668" mass="76554">MAHTHGAPVVPGTDSLPGAAGDMSFTKNLRQRFKTEKEERKDKLGHSPAHGEEDVFEFVDSGDELSKSPPATERMHPQQVEEACSTPVQAGADSPSGRWSSVEERQIFEEQLNQLQDQLMIASIENQTQQNELNHYRNKSEVLEKVKSELMYERHRCELLEKKLENLNKKRSHKVHRSHSDLSGKDNLSVPGGSGGSSPAGGSPGDRADSGDENAEELVVPQRKRRFYHHFFQYIVGSFNSFAEDFTDEPIRQAEGDPEGDPLTVKKLKENIKRFGTEAKPYLNTIRGIGEILAWKSPPYTLIVFVVYMYSVWMGWFLPVLLFCLTFRLFINYLRHRGWNVHFNFFETAEEAKESEEKDMGMSDKLNLVMQVARKVQNFLGEVADSLEKIKSMLTWRHPEASRQLLIMVTAAFITSCILPTPLLFFYAGLYLGIKLFIIDYIFNRFPRVKRKYDSTYRMWQELPTDLEFERRYVKSEMDKYILPSGQEKVDPHLDSKSDHVSMDDRTFCELFSLPESECPLPGWHSGRRCTLINREKSLTAAFKNGRLYLTHSFLCFERTKVPSPKNIVIPLADIARLEKARPYSWMPGGGMAIEIVVVGNEKPFVFGCMLSRDELYDSICEAGLKKLSESSQDDSSLPWMQHLANKKHFVPKHFQPFTLGNVYEDSD</sequence>
<accession>A0ABM0JI62</accession>
<feature type="transmembrane region" description="Helical" evidence="3">
    <location>
        <begin position="302"/>
        <end position="327"/>
    </location>
</feature>
<evidence type="ECO:0000256" key="2">
    <source>
        <dbReference type="SAM" id="MobiDB-lite"/>
    </source>
</evidence>
<dbReference type="CDD" id="cd13221">
    <property type="entry name" value="PH-GRAM_GRAMDC4"/>
    <property type="match status" value="1"/>
</dbReference>
<evidence type="ECO:0000259" key="4">
    <source>
        <dbReference type="SMART" id="SM00568"/>
    </source>
</evidence>